<dbReference type="SUPFAM" id="SSF50044">
    <property type="entry name" value="SH3-domain"/>
    <property type="match status" value="1"/>
</dbReference>
<feature type="signal peptide" evidence="1">
    <location>
        <begin position="1"/>
        <end position="22"/>
    </location>
</feature>
<comment type="caution">
    <text evidence="3">The sequence shown here is derived from an EMBL/GenBank/DDBJ whole genome shotgun (WGS) entry which is preliminary data.</text>
</comment>
<name>A0A1F7U351_9BACT</name>
<dbReference type="SMART" id="SM00287">
    <property type="entry name" value="SH3b"/>
    <property type="match status" value="1"/>
</dbReference>
<organism evidence="3 4">
    <name type="scientific">Candidatus Uhrbacteria bacterium RIFCSPHIGHO2_02_FULL_57_19</name>
    <dbReference type="NCBI Taxonomy" id="1802391"/>
    <lineage>
        <taxon>Bacteria</taxon>
        <taxon>Candidatus Uhriibacteriota</taxon>
    </lineage>
</organism>
<dbReference type="Gene3D" id="2.30.30.40">
    <property type="entry name" value="SH3 Domains"/>
    <property type="match status" value="1"/>
</dbReference>
<evidence type="ECO:0000313" key="4">
    <source>
        <dbReference type="Proteomes" id="UP000176303"/>
    </source>
</evidence>
<dbReference type="CDD" id="cd00174">
    <property type="entry name" value="SH3"/>
    <property type="match status" value="1"/>
</dbReference>
<dbReference type="InterPro" id="IPR036028">
    <property type="entry name" value="SH3-like_dom_sf"/>
</dbReference>
<gene>
    <name evidence="3" type="ORF">A3D72_00495</name>
</gene>
<accession>A0A1F7U351</accession>
<evidence type="ECO:0000256" key="1">
    <source>
        <dbReference type="SAM" id="SignalP"/>
    </source>
</evidence>
<protein>
    <recommendedName>
        <fullName evidence="2">SH3b domain-containing protein</fullName>
    </recommendedName>
</protein>
<dbReference type="EMBL" id="MGDZ01000053">
    <property type="protein sequence ID" value="OGL72703.1"/>
    <property type="molecule type" value="Genomic_DNA"/>
</dbReference>
<reference evidence="3 4" key="1">
    <citation type="journal article" date="2016" name="Nat. Commun.">
        <title>Thousands of microbial genomes shed light on interconnected biogeochemical processes in an aquifer system.</title>
        <authorList>
            <person name="Anantharaman K."/>
            <person name="Brown C.T."/>
            <person name="Hug L.A."/>
            <person name="Sharon I."/>
            <person name="Castelle C.J."/>
            <person name="Probst A.J."/>
            <person name="Thomas B.C."/>
            <person name="Singh A."/>
            <person name="Wilkins M.J."/>
            <person name="Karaoz U."/>
            <person name="Brodie E.L."/>
            <person name="Williams K.H."/>
            <person name="Hubbard S.S."/>
            <person name="Banfield J.F."/>
        </authorList>
    </citation>
    <scope>NUCLEOTIDE SEQUENCE [LARGE SCALE GENOMIC DNA]</scope>
</reference>
<dbReference type="InterPro" id="IPR003646">
    <property type="entry name" value="SH3-like_bac-type"/>
</dbReference>
<dbReference type="Proteomes" id="UP000176303">
    <property type="component" value="Unassembled WGS sequence"/>
</dbReference>
<dbReference type="Pfam" id="PF08239">
    <property type="entry name" value="SH3_3"/>
    <property type="match status" value="1"/>
</dbReference>
<evidence type="ECO:0000259" key="2">
    <source>
        <dbReference type="PROSITE" id="PS51781"/>
    </source>
</evidence>
<keyword evidence="1" id="KW-0732">Signal</keyword>
<sequence>MRKAAAIAVTAALLASAVPVFASSECGVDPVYDRNTGGTVTTGARVRDIACMEGSVVLTTIPVGERVTIIGETDGWWKVRTASGVVGWVGDWLISPGGDPVISPASSPVVYETAPTVGLIKRLSDAAVYYVVDGKRYAFPNDRVFSTWYANFSAVVVVTEAEVARHPLAGLVTYRPGIRLVKITTDPRVYAVSRYGVLRWITSESAAASLYGSDWNTKVHDIPDAFFVNYLMGSPIASAAEFSVEAEGTTVSVGDNIRPVGFAL</sequence>
<feature type="domain" description="SH3b" evidence="2">
    <location>
        <begin position="35"/>
        <end position="97"/>
    </location>
</feature>
<dbReference type="PROSITE" id="PS51781">
    <property type="entry name" value="SH3B"/>
    <property type="match status" value="1"/>
</dbReference>
<feature type="chain" id="PRO_5009532972" description="SH3b domain-containing protein" evidence="1">
    <location>
        <begin position="23"/>
        <end position="264"/>
    </location>
</feature>
<proteinExistence type="predicted"/>
<dbReference type="AlphaFoldDB" id="A0A1F7U351"/>
<evidence type="ECO:0000313" key="3">
    <source>
        <dbReference type="EMBL" id="OGL72703.1"/>
    </source>
</evidence>
<dbReference type="STRING" id="1802391.A3D72_00495"/>